<dbReference type="Pfam" id="PF13843">
    <property type="entry name" value="DDE_Tnp_1_7"/>
    <property type="match status" value="1"/>
</dbReference>
<feature type="region of interest" description="Disordered" evidence="1">
    <location>
        <begin position="1"/>
        <end position="20"/>
    </location>
</feature>
<accession>A0A8S1KIY3</accession>
<dbReference type="PANTHER" id="PTHR46599:SF3">
    <property type="entry name" value="PIGGYBAC TRANSPOSABLE ELEMENT-DERIVED PROTEIN 4"/>
    <property type="match status" value="1"/>
</dbReference>
<sequence length="729" mass="87578">MKQEVIINSTTSTTNMPQDSQISNKVRKYNCFWKQEVVLSDCEEQFVQQNSDDDEREQYLYQINQERTFQIVEIVNPVSSEILYFNQYQIQRLVDLQTPQNIYDHFIPTSLIVTLTDLVNQYLLFILEEDLKQQSSQIKSQYNKKKYKQTEIQLYLGLQILFGIYRFPYIDDYWNAEPWLRGGRFKFIDAHLFLYLNEKAKQKLQDEVYQLQKTVKSLCQPEQELILIEQIYKAYIVYYLLDLQRLFIIDLIVISHKIQLQDRINRLMKMLFKYSNHNHVLYIMFELSLEKILQLTDQNIYPVITYQQTQHELIKNLLPGQYSIEQLILIKSQQYAHLFPQKKLISDRHWLSVYQDIQQKYQENQIMNLLQYRSNFYLCSQLNCPEGFNQLRIEFEEYFEVMIYNTSLLMDDMMQSKYRLSLVKIFTVEKAQQIEASLQKAKQRMNSISKESAMNTDQLSFGLCQQYSELYHTPIPQKQEESFKYCVVCMKFNSLTKPFYRCRLCEKLFNENKIFLCIYPCFELFHRNPNNFIECDIKLLEQFSDGIYFQNQTTTQILNHNQDDEYTSKKKKYDKLIQRNYSSINKEIQRKSNLEDFSTQELQELSKKYLPVVPSPNLLQPIITKDSSALQQPIQGHRKDLNEIENRIDEQKKIFKIQLIRHLNKSNLSNSQITDQQTLLDQDETKKQKKIQKQKEKNRQLELQIKTISPLEKFMENINKQTKLEDQDQ</sequence>
<name>A0A8S1KIY3_9CILI</name>
<dbReference type="EMBL" id="CAJJDN010000005">
    <property type="protein sequence ID" value="CAD8050864.1"/>
    <property type="molecule type" value="Genomic_DNA"/>
</dbReference>
<dbReference type="Proteomes" id="UP000692954">
    <property type="component" value="Unassembled WGS sequence"/>
</dbReference>
<dbReference type="InterPro" id="IPR029526">
    <property type="entry name" value="PGBD"/>
</dbReference>
<dbReference type="PANTHER" id="PTHR46599">
    <property type="entry name" value="PIGGYBAC TRANSPOSABLE ELEMENT-DERIVED PROTEIN 4"/>
    <property type="match status" value="1"/>
</dbReference>
<reference evidence="3" key="1">
    <citation type="submission" date="2021-01" db="EMBL/GenBank/DDBJ databases">
        <authorList>
            <consortium name="Genoscope - CEA"/>
            <person name="William W."/>
        </authorList>
    </citation>
    <scope>NUCLEOTIDE SEQUENCE</scope>
</reference>
<organism evidence="3 4">
    <name type="scientific">Paramecium sonneborni</name>
    <dbReference type="NCBI Taxonomy" id="65129"/>
    <lineage>
        <taxon>Eukaryota</taxon>
        <taxon>Sar</taxon>
        <taxon>Alveolata</taxon>
        <taxon>Ciliophora</taxon>
        <taxon>Intramacronucleata</taxon>
        <taxon>Oligohymenophorea</taxon>
        <taxon>Peniculida</taxon>
        <taxon>Parameciidae</taxon>
        <taxon>Paramecium</taxon>
    </lineage>
</organism>
<evidence type="ECO:0000313" key="3">
    <source>
        <dbReference type="EMBL" id="CAD8050864.1"/>
    </source>
</evidence>
<dbReference type="AlphaFoldDB" id="A0A8S1KIY3"/>
<evidence type="ECO:0000313" key="4">
    <source>
        <dbReference type="Proteomes" id="UP000692954"/>
    </source>
</evidence>
<keyword evidence="4" id="KW-1185">Reference proteome</keyword>
<evidence type="ECO:0000259" key="2">
    <source>
        <dbReference type="Pfam" id="PF13843"/>
    </source>
</evidence>
<comment type="caution">
    <text evidence="3">The sequence shown here is derived from an EMBL/GenBank/DDBJ whole genome shotgun (WGS) entry which is preliminary data.</text>
</comment>
<evidence type="ECO:0000256" key="1">
    <source>
        <dbReference type="SAM" id="MobiDB-lite"/>
    </source>
</evidence>
<gene>
    <name evidence="3" type="ORF">PSON_ATCC_30995.1.T0050232</name>
</gene>
<feature type="domain" description="PiggyBac transposable element-derived protein" evidence="2">
    <location>
        <begin position="98"/>
        <end position="225"/>
    </location>
</feature>
<dbReference type="OrthoDB" id="118105at2759"/>
<proteinExistence type="predicted"/>
<protein>
    <recommendedName>
        <fullName evidence="2">PiggyBac transposable element-derived protein domain-containing protein</fullName>
    </recommendedName>
</protein>